<dbReference type="Gramene" id="OMO49363">
    <property type="protein sequence ID" value="OMO49363"/>
    <property type="gene ID" value="CCACVL1_31056"/>
</dbReference>
<proteinExistence type="predicted"/>
<dbReference type="AlphaFoldDB" id="A0A1R3FU32"/>
<gene>
    <name evidence="2" type="ORF">CCACVL1_31056</name>
</gene>
<feature type="region of interest" description="Disordered" evidence="1">
    <location>
        <begin position="1"/>
        <end position="20"/>
    </location>
</feature>
<name>A0A1R3FU32_COCAP</name>
<protein>
    <submittedName>
        <fullName evidence="2">Uncharacterized protein</fullName>
    </submittedName>
</protein>
<dbReference type="Proteomes" id="UP000188268">
    <property type="component" value="Unassembled WGS sequence"/>
</dbReference>
<evidence type="ECO:0000313" key="2">
    <source>
        <dbReference type="EMBL" id="OMO49363.1"/>
    </source>
</evidence>
<organism evidence="2 3">
    <name type="scientific">Corchorus capsularis</name>
    <name type="common">Jute</name>
    <dbReference type="NCBI Taxonomy" id="210143"/>
    <lineage>
        <taxon>Eukaryota</taxon>
        <taxon>Viridiplantae</taxon>
        <taxon>Streptophyta</taxon>
        <taxon>Embryophyta</taxon>
        <taxon>Tracheophyta</taxon>
        <taxon>Spermatophyta</taxon>
        <taxon>Magnoliopsida</taxon>
        <taxon>eudicotyledons</taxon>
        <taxon>Gunneridae</taxon>
        <taxon>Pentapetalae</taxon>
        <taxon>rosids</taxon>
        <taxon>malvids</taxon>
        <taxon>Malvales</taxon>
        <taxon>Malvaceae</taxon>
        <taxon>Grewioideae</taxon>
        <taxon>Apeibeae</taxon>
        <taxon>Corchorus</taxon>
    </lineage>
</organism>
<sequence>MAIITKQNSCDNPYQTTNKD</sequence>
<keyword evidence="3" id="KW-1185">Reference proteome</keyword>
<dbReference type="EMBL" id="AWWV01016503">
    <property type="protein sequence ID" value="OMO49363.1"/>
    <property type="molecule type" value="Genomic_DNA"/>
</dbReference>
<accession>A0A1R3FU32</accession>
<evidence type="ECO:0000313" key="3">
    <source>
        <dbReference type="Proteomes" id="UP000188268"/>
    </source>
</evidence>
<evidence type="ECO:0000256" key="1">
    <source>
        <dbReference type="SAM" id="MobiDB-lite"/>
    </source>
</evidence>
<comment type="caution">
    <text evidence="2">The sequence shown here is derived from an EMBL/GenBank/DDBJ whole genome shotgun (WGS) entry which is preliminary data.</text>
</comment>
<reference evidence="2 3" key="1">
    <citation type="submission" date="2013-09" db="EMBL/GenBank/DDBJ databases">
        <title>Corchorus capsularis genome sequencing.</title>
        <authorList>
            <person name="Alam M."/>
            <person name="Haque M.S."/>
            <person name="Islam M.S."/>
            <person name="Emdad E.M."/>
            <person name="Islam M.M."/>
            <person name="Ahmed B."/>
            <person name="Halim A."/>
            <person name="Hossen Q.M.M."/>
            <person name="Hossain M.Z."/>
            <person name="Ahmed R."/>
            <person name="Khan M.M."/>
            <person name="Islam R."/>
            <person name="Rashid M.M."/>
            <person name="Khan S.A."/>
            <person name="Rahman M.S."/>
            <person name="Alam M."/>
        </authorList>
    </citation>
    <scope>NUCLEOTIDE SEQUENCE [LARGE SCALE GENOMIC DNA]</scope>
    <source>
        <strain evidence="3">cv. CVL-1</strain>
        <tissue evidence="2">Whole seedling</tissue>
    </source>
</reference>